<dbReference type="Proteomes" id="UP000823674">
    <property type="component" value="Chromosome A07"/>
</dbReference>
<name>A0ABQ7KY09_BRACM</name>
<keyword evidence="2" id="KW-1185">Reference proteome</keyword>
<protein>
    <submittedName>
        <fullName evidence="1">Uncharacterized protein</fullName>
    </submittedName>
</protein>
<accession>A0ABQ7KY09</accession>
<proteinExistence type="predicted"/>
<sequence>MKVEYERAKMVQERVGMIRIKRESKEEEKKRVTTREIYHWTYINIQHTYRASKGQRQLCHLNFKTTDWMEWLSERPTVAVLEPLVWK</sequence>
<dbReference type="EMBL" id="JADBGQ010000009">
    <property type="protein sequence ID" value="KAG5379187.1"/>
    <property type="molecule type" value="Genomic_DNA"/>
</dbReference>
<comment type="caution">
    <text evidence="1">The sequence shown here is derived from an EMBL/GenBank/DDBJ whole genome shotgun (WGS) entry which is preliminary data.</text>
</comment>
<evidence type="ECO:0000313" key="1">
    <source>
        <dbReference type="EMBL" id="KAG5379187.1"/>
    </source>
</evidence>
<evidence type="ECO:0000313" key="2">
    <source>
        <dbReference type="Proteomes" id="UP000823674"/>
    </source>
</evidence>
<gene>
    <name evidence="1" type="primary">A07p022080.1_BraROA</name>
    <name evidence="1" type="ORF">IGI04_027029</name>
</gene>
<reference evidence="1 2" key="1">
    <citation type="submission" date="2021-03" db="EMBL/GenBank/DDBJ databases">
        <authorList>
            <person name="King G.J."/>
            <person name="Bancroft I."/>
            <person name="Baten A."/>
            <person name="Bloomfield J."/>
            <person name="Borpatragohain P."/>
            <person name="He Z."/>
            <person name="Irish N."/>
            <person name="Irwin J."/>
            <person name="Liu K."/>
            <person name="Mauleon R.P."/>
            <person name="Moore J."/>
            <person name="Morris R."/>
            <person name="Ostergaard L."/>
            <person name="Wang B."/>
            <person name="Wells R."/>
        </authorList>
    </citation>
    <scope>NUCLEOTIDE SEQUENCE [LARGE SCALE GENOMIC DNA]</scope>
    <source>
        <strain evidence="1">R-o-18</strain>
        <tissue evidence="1">Leaf</tissue>
    </source>
</reference>
<organism evidence="1 2">
    <name type="scientific">Brassica rapa subsp. trilocularis</name>
    <dbReference type="NCBI Taxonomy" id="1813537"/>
    <lineage>
        <taxon>Eukaryota</taxon>
        <taxon>Viridiplantae</taxon>
        <taxon>Streptophyta</taxon>
        <taxon>Embryophyta</taxon>
        <taxon>Tracheophyta</taxon>
        <taxon>Spermatophyta</taxon>
        <taxon>Magnoliopsida</taxon>
        <taxon>eudicotyledons</taxon>
        <taxon>Gunneridae</taxon>
        <taxon>Pentapetalae</taxon>
        <taxon>rosids</taxon>
        <taxon>malvids</taxon>
        <taxon>Brassicales</taxon>
        <taxon>Brassicaceae</taxon>
        <taxon>Brassiceae</taxon>
        <taxon>Brassica</taxon>
    </lineage>
</organism>